<feature type="region of interest" description="Disordered" evidence="1">
    <location>
        <begin position="193"/>
        <end position="212"/>
    </location>
</feature>
<evidence type="ECO:0000313" key="2">
    <source>
        <dbReference type="EMBL" id="CAE0462127.1"/>
    </source>
</evidence>
<evidence type="ECO:0000256" key="1">
    <source>
        <dbReference type="SAM" id="MobiDB-lite"/>
    </source>
</evidence>
<organism evidence="2">
    <name type="scientific">Chaetoceros debilis</name>
    <dbReference type="NCBI Taxonomy" id="122233"/>
    <lineage>
        <taxon>Eukaryota</taxon>
        <taxon>Sar</taxon>
        <taxon>Stramenopiles</taxon>
        <taxon>Ochrophyta</taxon>
        <taxon>Bacillariophyta</taxon>
        <taxon>Coscinodiscophyceae</taxon>
        <taxon>Chaetocerotophycidae</taxon>
        <taxon>Chaetocerotales</taxon>
        <taxon>Chaetocerotaceae</taxon>
        <taxon>Chaetoceros</taxon>
    </lineage>
</organism>
<accession>A0A7S3Q0Y3</accession>
<dbReference type="EMBL" id="HBIO01009091">
    <property type="protein sequence ID" value="CAE0462127.1"/>
    <property type="molecule type" value="Transcribed_RNA"/>
</dbReference>
<dbReference type="AlphaFoldDB" id="A0A7S3Q0Y3"/>
<proteinExistence type="predicted"/>
<reference evidence="2" key="1">
    <citation type="submission" date="2021-01" db="EMBL/GenBank/DDBJ databases">
        <authorList>
            <person name="Corre E."/>
            <person name="Pelletier E."/>
            <person name="Niang G."/>
            <person name="Scheremetjew M."/>
            <person name="Finn R."/>
            <person name="Kale V."/>
            <person name="Holt S."/>
            <person name="Cochrane G."/>
            <person name="Meng A."/>
            <person name="Brown T."/>
            <person name="Cohen L."/>
        </authorList>
    </citation>
    <scope>NUCLEOTIDE SEQUENCE</scope>
    <source>
        <strain evidence="2">MM31A-1</strain>
    </source>
</reference>
<name>A0A7S3Q0Y3_9STRA</name>
<sequence>MVVCITQPCGGISFESEFETVEQEKESSTQLLVKEIRPNFHCSGRPANLDVVRYKVHPTLAALWGEAEEWHLLASDHCDVYGFNLWSPAWLDESTDMVFNGSDGREKWLKKNTNRVINKRGHASRLMSCASKGWVCCLAFSDFDYLSICLDHKRVEYGNVHHINIRHEVETYCCTMEQLLSHLAHFIKEGKEKKRKELGMSPKSSTRQRPGLTKPLKMLRKAVMDAIMKSPL</sequence>
<protein>
    <submittedName>
        <fullName evidence="2">Uncharacterized protein</fullName>
    </submittedName>
</protein>
<gene>
    <name evidence="2" type="ORF">CDEB00056_LOCUS6968</name>
</gene>